<dbReference type="AlphaFoldDB" id="A0A813DDQ0"/>
<keyword evidence="3" id="KW-1185">Reference proteome</keyword>
<gene>
    <name evidence="2" type="ORF">PGLA1383_LOCUS2689</name>
</gene>
<name>A0A813DDQ0_POLGL</name>
<proteinExistence type="predicted"/>
<reference evidence="2" key="1">
    <citation type="submission" date="2021-02" db="EMBL/GenBank/DDBJ databases">
        <authorList>
            <person name="Dougan E. K."/>
            <person name="Rhodes N."/>
            <person name="Thang M."/>
            <person name="Chan C."/>
        </authorList>
    </citation>
    <scope>NUCLEOTIDE SEQUENCE</scope>
</reference>
<protein>
    <submittedName>
        <fullName evidence="2">Uncharacterized protein</fullName>
    </submittedName>
</protein>
<keyword evidence="1" id="KW-1133">Transmembrane helix</keyword>
<accession>A0A813DDQ0</accession>
<evidence type="ECO:0000256" key="1">
    <source>
        <dbReference type="SAM" id="Phobius"/>
    </source>
</evidence>
<sequence length="106" mass="11993">MYISNSSKNYDNNNINNSTLLFIAAVATHMPCTIFAHHNNNSNNNSSNNNHNNNTNMPCPIVAGLFKLLLFGVVMHSLHHTRLSTITLLRPSCMYTHRYIDIHVLL</sequence>
<evidence type="ECO:0000313" key="3">
    <source>
        <dbReference type="Proteomes" id="UP000654075"/>
    </source>
</evidence>
<dbReference type="Proteomes" id="UP000654075">
    <property type="component" value="Unassembled WGS sequence"/>
</dbReference>
<feature type="transmembrane region" description="Helical" evidence="1">
    <location>
        <begin position="60"/>
        <end position="78"/>
    </location>
</feature>
<comment type="caution">
    <text evidence="2">The sequence shown here is derived from an EMBL/GenBank/DDBJ whole genome shotgun (WGS) entry which is preliminary data.</text>
</comment>
<keyword evidence="1" id="KW-0472">Membrane</keyword>
<keyword evidence="1" id="KW-0812">Transmembrane</keyword>
<evidence type="ECO:0000313" key="2">
    <source>
        <dbReference type="EMBL" id="CAE8583737.1"/>
    </source>
</evidence>
<dbReference type="EMBL" id="CAJNNV010000848">
    <property type="protein sequence ID" value="CAE8583737.1"/>
    <property type="molecule type" value="Genomic_DNA"/>
</dbReference>
<organism evidence="2 3">
    <name type="scientific">Polarella glacialis</name>
    <name type="common">Dinoflagellate</name>
    <dbReference type="NCBI Taxonomy" id="89957"/>
    <lineage>
        <taxon>Eukaryota</taxon>
        <taxon>Sar</taxon>
        <taxon>Alveolata</taxon>
        <taxon>Dinophyceae</taxon>
        <taxon>Suessiales</taxon>
        <taxon>Suessiaceae</taxon>
        <taxon>Polarella</taxon>
    </lineage>
</organism>